<evidence type="ECO:0000256" key="5">
    <source>
        <dbReference type="SAM" id="MobiDB-lite"/>
    </source>
</evidence>
<evidence type="ECO:0000256" key="1">
    <source>
        <dbReference type="ARBA" id="ARBA00022723"/>
    </source>
</evidence>
<protein>
    <recommendedName>
        <fullName evidence="6">MYND-type domain-containing protein</fullName>
    </recommendedName>
</protein>
<evidence type="ECO:0000313" key="8">
    <source>
        <dbReference type="Proteomes" id="UP001160148"/>
    </source>
</evidence>
<dbReference type="InterPro" id="IPR002893">
    <property type="entry name" value="Znf_MYND"/>
</dbReference>
<evidence type="ECO:0000259" key="6">
    <source>
        <dbReference type="PROSITE" id="PS50865"/>
    </source>
</evidence>
<keyword evidence="3" id="KW-0862">Zinc</keyword>
<dbReference type="Gene3D" id="6.10.140.2220">
    <property type="match status" value="1"/>
</dbReference>
<dbReference type="SUPFAM" id="SSF144232">
    <property type="entry name" value="HIT/MYND zinc finger-like"/>
    <property type="match status" value="1"/>
</dbReference>
<gene>
    <name evidence="7" type="ORF">MEUPH1_LOCUS28405</name>
</gene>
<keyword evidence="1" id="KW-0479">Metal-binding</keyword>
<feature type="compositionally biased region" description="Basic and acidic residues" evidence="5">
    <location>
        <begin position="1"/>
        <end position="39"/>
    </location>
</feature>
<dbReference type="PROSITE" id="PS50865">
    <property type="entry name" value="ZF_MYND_2"/>
    <property type="match status" value="1"/>
</dbReference>
<comment type="caution">
    <text evidence="7">The sequence shown here is derived from an EMBL/GenBank/DDBJ whole genome shotgun (WGS) entry which is preliminary data.</text>
</comment>
<dbReference type="EMBL" id="CARXXK010001250">
    <property type="protein sequence ID" value="CAI6374827.1"/>
    <property type="molecule type" value="Genomic_DNA"/>
</dbReference>
<accession>A0AAV0Y494</accession>
<dbReference type="Proteomes" id="UP001160148">
    <property type="component" value="Unassembled WGS sequence"/>
</dbReference>
<feature type="region of interest" description="Disordered" evidence="5">
    <location>
        <begin position="440"/>
        <end position="470"/>
    </location>
</feature>
<keyword evidence="2 4" id="KW-0863">Zinc-finger</keyword>
<evidence type="ECO:0000256" key="2">
    <source>
        <dbReference type="ARBA" id="ARBA00022771"/>
    </source>
</evidence>
<dbReference type="AlphaFoldDB" id="A0AAV0Y494"/>
<organism evidence="7 8">
    <name type="scientific">Macrosiphum euphorbiae</name>
    <name type="common">potato aphid</name>
    <dbReference type="NCBI Taxonomy" id="13131"/>
    <lineage>
        <taxon>Eukaryota</taxon>
        <taxon>Metazoa</taxon>
        <taxon>Ecdysozoa</taxon>
        <taxon>Arthropoda</taxon>
        <taxon>Hexapoda</taxon>
        <taxon>Insecta</taxon>
        <taxon>Pterygota</taxon>
        <taxon>Neoptera</taxon>
        <taxon>Paraneoptera</taxon>
        <taxon>Hemiptera</taxon>
        <taxon>Sternorrhyncha</taxon>
        <taxon>Aphidomorpha</taxon>
        <taxon>Aphidoidea</taxon>
        <taxon>Aphididae</taxon>
        <taxon>Macrosiphini</taxon>
        <taxon>Macrosiphum</taxon>
    </lineage>
</organism>
<proteinExistence type="predicted"/>
<dbReference type="GO" id="GO:0008270">
    <property type="term" value="F:zinc ion binding"/>
    <property type="evidence" value="ECO:0007669"/>
    <property type="project" value="UniProtKB-KW"/>
</dbReference>
<dbReference type="Pfam" id="PF01753">
    <property type="entry name" value="zf-MYND"/>
    <property type="match status" value="1"/>
</dbReference>
<keyword evidence="8" id="KW-1185">Reference proteome</keyword>
<evidence type="ECO:0000313" key="7">
    <source>
        <dbReference type="EMBL" id="CAI6374827.1"/>
    </source>
</evidence>
<evidence type="ECO:0000256" key="3">
    <source>
        <dbReference type="ARBA" id="ARBA00022833"/>
    </source>
</evidence>
<evidence type="ECO:0000256" key="4">
    <source>
        <dbReference type="PROSITE-ProRule" id="PRU00134"/>
    </source>
</evidence>
<feature type="domain" description="MYND-type" evidence="6">
    <location>
        <begin position="586"/>
        <end position="623"/>
    </location>
</feature>
<sequence length="637" mass="72708">MSKENDTPKNDKRSKDDEKPNDIKTSADARTSKDVKTAKENTSIDDEPSKKKQKVDRNGINVFELSRDCETNKCKSQLKSSLKPIKEIDSTEDLPMEISCEESTKSENSSAKKVKPIIWVKDINKMMDSDQCIRWLEMINFIQKPNHLINGMKVVAGHKFSTTRPIVNGVQQSLKVKKINREYLIKIEKLYKKYFFKSVNDTIVIIANIINIIEMSNQYHKERINKSFNKGTKAEIIKERYDAGLLNKRHKTILETKLKKNFKDVVSSFEESEFDLAFQLFFISILSVHKVLKQPKLKKGSIFRSLVLLLNDSLENSEYPKIFSLIHSKTFRPNCIDLITQIKDSRVIDPGVINRMPLLFEPPKKSLEYFQSVIKDVNLDLKEDLEILIDNAASHCSINSIFKDRVDSSTVTETIQSPVNSDGTYQKIDVVNVDNSEPILNTEENPSIVTNQPSNQSFSSPLQEKTYEPSTSEVIPTNKCFVATSTDSRDPLVHVTAPLLETTTLMPEATTCVASKPPMQNKKSVSKRRLHRAEDSTNVIGVKHYKLVNVPTGQMIVEVNDNNPQPEATLLNAIEPKPVSYLKCHVRNCINSGKLLCSKCQAVQYCSKQCRKHDFSDYHKNICQQMQNMRRTHIYPQ</sequence>
<feature type="region of interest" description="Disordered" evidence="5">
    <location>
        <begin position="1"/>
        <end position="58"/>
    </location>
</feature>
<name>A0AAV0Y494_9HEMI</name>
<reference evidence="7 8" key="1">
    <citation type="submission" date="2023-01" db="EMBL/GenBank/DDBJ databases">
        <authorList>
            <person name="Whitehead M."/>
        </authorList>
    </citation>
    <scope>NUCLEOTIDE SEQUENCE [LARGE SCALE GENOMIC DNA]</scope>
</reference>